<reference evidence="6" key="3">
    <citation type="submission" date="2025-09" db="UniProtKB">
        <authorList>
            <consortium name="Ensembl"/>
        </authorList>
    </citation>
    <scope>IDENTIFICATION</scope>
</reference>
<reference evidence="6" key="2">
    <citation type="submission" date="2025-08" db="UniProtKB">
        <authorList>
            <consortium name="Ensembl"/>
        </authorList>
    </citation>
    <scope>IDENTIFICATION</scope>
</reference>
<feature type="coiled-coil region" evidence="3">
    <location>
        <begin position="77"/>
        <end position="227"/>
    </location>
</feature>
<feature type="domain" description="IF rod" evidence="5">
    <location>
        <begin position="66"/>
        <end position="378"/>
    </location>
</feature>
<dbReference type="Gene3D" id="1.20.5.1160">
    <property type="entry name" value="Vasodilator-stimulated phosphoprotein"/>
    <property type="match status" value="1"/>
</dbReference>
<feature type="region of interest" description="Disordered" evidence="4">
    <location>
        <begin position="1"/>
        <end position="73"/>
    </location>
</feature>
<feature type="compositionally biased region" description="Low complexity" evidence="4">
    <location>
        <begin position="40"/>
        <end position="63"/>
    </location>
</feature>
<reference evidence="6" key="1">
    <citation type="submission" date="2019-06" db="EMBL/GenBank/DDBJ databases">
        <authorList>
            <consortium name="Wellcome Sanger Institute Data Sharing"/>
        </authorList>
    </citation>
    <scope>NUCLEOTIDE SEQUENCE [LARGE SCALE GENOMIC DNA]</scope>
</reference>
<evidence type="ECO:0000256" key="3">
    <source>
        <dbReference type="SAM" id="Coils"/>
    </source>
</evidence>
<dbReference type="GO" id="GO:0005882">
    <property type="term" value="C:intermediate filament"/>
    <property type="evidence" value="ECO:0007669"/>
    <property type="project" value="UniProtKB-KW"/>
</dbReference>
<keyword evidence="1" id="KW-0403">Intermediate filament</keyword>
<evidence type="ECO:0000313" key="6">
    <source>
        <dbReference type="Ensembl" id="ENSSORP00005048304.1"/>
    </source>
</evidence>
<dbReference type="SMART" id="SM01391">
    <property type="entry name" value="Filament"/>
    <property type="match status" value="1"/>
</dbReference>
<proteinExistence type="predicted"/>
<dbReference type="PRINTS" id="PR01248">
    <property type="entry name" value="TYPE1KERATIN"/>
</dbReference>
<evidence type="ECO:0000256" key="1">
    <source>
        <dbReference type="ARBA" id="ARBA00022754"/>
    </source>
</evidence>
<dbReference type="Gene3D" id="1.20.5.500">
    <property type="entry name" value="Single helix bin"/>
    <property type="match status" value="1"/>
</dbReference>
<dbReference type="PANTHER" id="PTHR23239:SF358">
    <property type="entry name" value="KERATIN, TYPE I CYTOSKELETAL 18"/>
    <property type="match status" value="1"/>
</dbReference>
<keyword evidence="7" id="KW-1185">Reference proteome</keyword>
<dbReference type="Gene3D" id="1.20.5.170">
    <property type="match status" value="1"/>
</dbReference>
<dbReference type="InterPro" id="IPR039008">
    <property type="entry name" value="IF_rod_dom"/>
</dbReference>
<organism evidence="6 7">
    <name type="scientific">Sphaeramia orbicularis</name>
    <name type="common">orbiculate cardinalfish</name>
    <dbReference type="NCBI Taxonomy" id="375764"/>
    <lineage>
        <taxon>Eukaryota</taxon>
        <taxon>Metazoa</taxon>
        <taxon>Chordata</taxon>
        <taxon>Craniata</taxon>
        <taxon>Vertebrata</taxon>
        <taxon>Euteleostomi</taxon>
        <taxon>Actinopterygii</taxon>
        <taxon>Neopterygii</taxon>
        <taxon>Teleostei</taxon>
        <taxon>Neoteleostei</taxon>
        <taxon>Acanthomorphata</taxon>
        <taxon>Gobiaria</taxon>
        <taxon>Kurtiformes</taxon>
        <taxon>Apogonoidei</taxon>
        <taxon>Apogonidae</taxon>
        <taxon>Apogoninae</taxon>
        <taxon>Sphaeramia</taxon>
    </lineage>
</organism>
<dbReference type="Pfam" id="PF00038">
    <property type="entry name" value="Filament"/>
    <property type="match status" value="1"/>
</dbReference>
<dbReference type="PANTHER" id="PTHR23239">
    <property type="entry name" value="INTERMEDIATE FILAMENT"/>
    <property type="match status" value="1"/>
</dbReference>
<dbReference type="AlphaFoldDB" id="A0A673C4X8"/>
<dbReference type="InterPro" id="IPR002957">
    <property type="entry name" value="Keratin_I"/>
</dbReference>
<evidence type="ECO:0000313" key="7">
    <source>
        <dbReference type="Proteomes" id="UP000472271"/>
    </source>
</evidence>
<feature type="compositionally biased region" description="Low complexity" evidence="4">
    <location>
        <begin position="1"/>
        <end position="10"/>
    </location>
</feature>
<dbReference type="Proteomes" id="UP000472271">
    <property type="component" value="Chromosome 2"/>
</dbReference>
<dbReference type="GO" id="GO:0005198">
    <property type="term" value="F:structural molecule activity"/>
    <property type="evidence" value="ECO:0007669"/>
    <property type="project" value="InterPro"/>
</dbReference>
<evidence type="ECO:0000259" key="5">
    <source>
        <dbReference type="PROSITE" id="PS51842"/>
    </source>
</evidence>
<name>A0A673C4X8_9TELE</name>
<evidence type="ECO:0000256" key="2">
    <source>
        <dbReference type="ARBA" id="ARBA00023054"/>
    </source>
</evidence>
<dbReference type="Ensembl" id="ENSSORT00005049494.1">
    <property type="protein sequence ID" value="ENSSORP00005048304.1"/>
    <property type="gene ID" value="ENSSORG00005022046.1"/>
</dbReference>
<sequence length="378" mass="43069">MPRNSSASVFGGAGGGGTRASVSSLQGLRNVMRNEPETDSAPAPTAAPNTASSPPNRAASAAPADDKQTLRGLNDRLGGFLGKVKQLESENRDLEAQIDDILARRKTPDGRNWDDIQKPLDELKEKIKDITKDNANLLLQIDNTNLANNDLKNKLEDEKKARKAIEKDLEDQRKTIDETKLKCTHLKKDIELVKNELESLKEDHKDVKDLREKIKDSEVRVEIKSEESNLADVLNKIRVQYDELAKKNLKDTDDWYQRKFENIKVVEAQNTETLKSGKEDLKELLKEKQLLQIKIQSALSTIHTLEESVSATKVEYSHRLTPLYKMIRDLEAELKEMRSLEEHQHEVNTNLLYVKMKLEEEINNYQQLIHGMTTDPER</sequence>
<accession>A0A673C4X8</accession>
<gene>
    <name evidence="6" type="primary">LOC115436218</name>
</gene>
<dbReference type="InParanoid" id="A0A673C4X8"/>
<protein>
    <recommendedName>
        <fullName evidence="5">IF rod domain-containing protein</fullName>
    </recommendedName>
</protein>
<keyword evidence="2 3" id="KW-0175">Coiled coil</keyword>
<feature type="coiled-coil region" evidence="3">
    <location>
        <begin position="274"/>
        <end position="301"/>
    </location>
</feature>
<dbReference type="SUPFAM" id="SSF64593">
    <property type="entry name" value="Intermediate filament protein, coiled coil region"/>
    <property type="match status" value="2"/>
</dbReference>
<dbReference type="PROSITE" id="PS51842">
    <property type="entry name" value="IF_ROD_2"/>
    <property type="match status" value="1"/>
</dbReference>
<evidence type="ECO:0000256" key="4">
    <source>
        <dbReference type="SAM" id="MobiDB-lite"/>
    </source>
</evidence>